<feature type="signal peptide" evidence="1">
    <location>
        <begin position="1"/>
        <end position="22"/>
    </location>
</feature>
<reference evidence="3 4" key="1">
    <citation type="submission" date="2016-10" db="EMBL/GenBank/DDBJ databases">
        <authorList>
            <person name="de Groot N.N."/>
        </authorList>
    </citation>
    <scope>NUCLEOTIDE SEQUENCE [LARGE SCALE GENOMIC DNA]</scope>
    <source>
        <strain evidence="3 4">AB35.6</strain>
    </source>
</reference>
<proteinExistence type="predicted"/>
<dbReference type="EMBL" id="FNSD01000001">
    <property type="protein sequence ID" value="SEB51092.1"/>
    <property type="molecule type" value="Genomic_DNA"/>
</dbReference>
<accession>A0A1H4JZP6</accession>
<evidence type="ECO:0000259" key="2">
    <source>
        <dbReference type="Pfam" id="PF07883"/>
    </source>
</evidence>
<dbReference type="PANTHER" id="PTHR43698">
    <property type="entry name" value="RIBD C-TERMINAL DOMAIN CONTAINING PROTEIN"/>
    <property type="match status" value="1"/>
</dbReference>
<dbReference type="InterPro" id="IPR011051">
    <property type="entry name" value="RmlC_Cupin_sf"/>
</dbReference>
<dbReference type="Proteomes" id="UP000182409">
    <property type="component" value="Unassembled WGS sequence"/>
</dbReference>
<dbReference type="AlphaFoldDB" id="A0A1H4JZP6"/>
<dbReference type="PANTHER" id="PTHR43698:SF1">
    <property type="entry name" value="BLL4564 PROTEIN"/>
    <property type="match status" value="1"/>
</dbReference>
<dbReference type="Pfam" id="PF07883">
    <property type="entry name" value="Cupin_2"/>
    <property type="match status" value="1"/>
</dbReference>
<dbReference type="CDD" id="cd02233">
    <property type="entry name" value="cupin_HNL-like"/>
    <property type="match status" value="1"/>
</dbReference>
<dbReference type="Gene3D" id="2.60.120.10">
    <property type="entry name" value="Jelly Rolls"/>
    <property type="match status" value="1"/>
</dbReference>
<sequence length="153" mass="16550">MKMKLLTSAFALSIAILPQAQAQTADPIFPKGELSTVKNHTGDIWLNELSVGDSTFDPTIAAATYGPGAKLDWHIHPGGQVLLITEGTGYYQERGKPVQIVHKGDVIKSLPGVEHWHAAAPKSTFAYIAVSPTAKGKTIWREPVSDKDYNSVQ</sequence>
<evidence type="ECO:0000313" key="4">
    <source>
        <dbReference type="Proteomes" id="UP000182409"/>
    </source>
</evidence>
<organism evidence="3 4">
    <name type="scientific">Terriglobus roseus</name>
    <dbReference type="NCBI Taxonomy" id="392734"/>
    <lineage>
        <taxon>Bacteria</taxon>
        <taxon>Pseudomonadati</taxon>
        <taxon>Acidobacteriota</taxon>
        <taxon>Terriglobia</taxon>
        <taxon>Terriglobales</taxon>
        <taxon>Acidobacteriaceae</taxon>
        <taxon>Terriglobus</taxon>
    </lineage>
</organism>
<keyword evidence="1" id="KW-0732">Signal</keyword>
<feature type="chain" id="PRO_5010227350" evidence="1">
    <location>
        <begin position="23"/>
        <end position="153"/>
    </location>
</feature>
<gene>
    <name evidence="3" type="ORF">SAMN05443244_0885</name>
</gene>
<evidence type="ECO:0000313" key="3">
    <source>
        <dbReference type="EMBL" id="SEB51092.1"/>
    </source>
</evidence>
<name>A0A1H4JZP6_9BACT</name>
<feature type="domain" description="Cupin type-2" evidence="2">
    <location>
        <begin position="64"/>
        <end position="127"/>
    </location>
</feature>
<protein>
    <submittedName>
        <fullName evidence="3">Cupin domain-containing protein</fullName>
    </submittedName>
</protein>
<dbReference type="InterPro" id="IPR047263">
    <property type="entry name" value="HNL-like_cupin"/>
</dbReference>
<dbReference type="InterPro" id="IPR013096">
    <property type="entry name" value="Cupin_2"/>
</dbReference>
<dbReference type="SUPFAM" id="SSF51182">
    <property type="entry name" value="RmlC-like cupins"/>
    <property type="match status" value="1"/>
</dbReference>
<dbReference type="InterPro" id="IPR014710">
    <property type="entry name" value="RmlC-like_jellyroll"/>
</dbReference>
<evidence type="ECO:0000256" key="1">
    <source>
        <dbReference type="SAM" id="SignalP"/>
    </source>
</evidence>
<dbReference type="RefSeq" id="WP_212733129.1">
    <property type="nucleotide sequence ID" value="NZ_FNSD01000001.1"/>
</dbReference>